<dbReference type="InterPro" id="IPR051477">
    <property type="entry name" value="Expansin_CellWall"/>
</dbReference>
<dbReference type="SUPFAM" id="SSF50685">
    <property type="entry name" value="Barwin-like endoglucanases"/>
    <property type="match status" value="1"/>
</dbReference>
<dbReference type="Gene3D" id="2.40.40.10">
    <property type="entry name" value="RlpA-like domain"/>
    <property type="match status" value="1"/>
</dbReference>
<dbReference type="SUPFAM" id="SSF49590">
    <property type="entry name" value="PHL pollen allergen"/>
    <property type="match status" value="1"/>
</dbReference>
<dbReference type="AlphaFoldDB" id="A0A086EZR8"/>
<dbReference type="InterPro" id="IPR036908">
    <property type="entry name" value="RlpA-like_sf"/>
</dbReference>
<dbReference type="Proteomes" id="UP000029435">
    <property type="component" value="Unassembled WGS sequence"/>
</dbReference>
<dbReference type="PANTHER" id="PTHR31836">
    <property type="match status" value="1"/>
</dbReference>
<dbReference type="InterPro" id="IPR036749">
    <property type="entry name" value="Expansin_CBD_sf"/>
</dbReference>
<feature type="signal peptide" evidence="2">
    <location>
        <begin position="1"/>
        <end position="23"/>
    </location>
</feature>
<dbReference type="PATRIC" id="fig|180957.22.peg.1263"/>
<dbReference type="GeneID" id="67794082"/>
<dbReference type="Proteomes" id="UP001269968">
    <property type="component" value="Unassembled WGS sequence"/>
</dbReference>
<name>A0A086EZR8_9GAMM</name>
<protein>
    <submittedName>
        <fullName evidence="4">Expansin EXLX1 family cellulose-binding protein</fullName>
    </submittedName>
    <submittedName>
        <fullName evidence="3">Expansin-YoaJ</fullName>
    </submittedName>
</protein>
<evidence type="ECO:0000256" key="1">
    <source>
        <dbReference type="ARBA" id="ARBA00022729"/>
    </source>
</evidence>
<comment type="caution">
    <text evidence="3">The sequence shown here is derived from an EMBL/GenBank/DDBJ whole genome shotgun (WGS) entry which is preliminary data.</text>
</comment>
<dbReference type="OrthoDB" id="5499927at2"/>
<accession>A0A086EZR8</accession>
<dbReference type="Gene3D" id="2.60.40.760">
    <property type="entry name" value="Expansin, cellulose-binding-like domain"/>
    <property type="match status" value="1"/>
</dbReference>
<dbReference type="CDD" id="cd22272">
    <property type="entry name" value="DPBB_EXLX1-like"/>
    <property type="match status" value="1"/>
</dbReference>
<dbReference type="EMBL" id="JAXHOZ010000078">
    <property type="protein sequence ID" value="MDY4379932.1"/>
    <property type="molecule type" value="Genomic_DNA"/>
</dbReference>
<dbReference type="STRING" id="180957.B5S52_11265"/>
<dbReference type="RefSeq" id="WP_010275007.1">
    <property type="nucleotide sequence ID" value="NZ_CAKLIH010000001.1"/>
</dbReference>
<reference evidence="4" key="2">
    <citation type="submission" date="2023-11" db="EMBL/GenBank/DDBJ databases">
        <title>Comparative genomics revealed phylogeny of phytopathogenic Pectobacterium aroidearum based on whole-genome sequencing and function of putative horizontal acquire islands in P. aroidearum PccS1.</title>
        <authorList>
            <person name="Fan J."/>
            <person name="Yang L."/>
        </authorList>
    </citation>
    <scope>NUCLEOTIDE SEQUENCE</scope>
    <source>
        <strain evidence="4">NJAU140</strain>
    </source>
</reference>
<dbReference type="EMBL" id="JQOD01000002">
    <property type="protein sequence ID" value="KGA34027.1"/>
    <property type="molecule type" value="Genomic_DNA"/>
</dbReference>
<evidence type="ECO:0000313" key="5">
    <source>
        <dbReference type="Proteomes" id="UP000029435"/>
    </source>
</evidence>
<dbReference type="NCBIfam" id="NF041144">
    <property type="entry name" value="expansin_EXLX1"/>
    <property type="match status" value="1"/>
</dbReference>
<sequence>MNKITSLALSALCVIPLINTAHAQWELDDICYGYATATGSGYQGGALLLDPIPQNMEITALNRNQLDYRGVKASLAGAYLKVNGPKGSTVVYVTDLYPEGGDCALDLSFNAFEKIGDLRDGKINIDWTLIEAPVNGNVIYRIKEGSNPYWAAVQFRNVKYPVIEMKYMRNNQWIAAQKTDYNHFIVEHVGMNDIPIEFTDVKGNVLSDTLPPMSQSTSSAYLITGNVQL</sequence>
<dbReference type="SMR" id="A0A086EZR8"/>
<proteinExistence type="predicted"/>
<organism evidence="3 5">
    <name type="scientific">Pectobacterium brasiliense</name>
    <dbReference type="NCBI Taxonomy" id="180957"/>
    <lineage>
        <taxon>Bacteria</taxon>
        <taxon>Pseudomonadati</taxon>
        <taxon>Pseudomonadota</taxon>
        <taxon>Gammaproteobacteria</taxon>
        <taxon>Enterobacterales</taxon>
        <taxon>Pectobacteriaceae</taxon>
        <taxon>Pectobacterium</taxon>
    </lineage>
</organism>
<reference evidence="3 5" key="1">
    <citation type="submission" date="2014-08" db="EMBL/GenBank/DDBJ databases">
        <title>Genome sequences of NCPPB Pectobacterium isolates.</title>
        <authorList>
            <person name="Glover R.H."/>
            <person name="Sapp M."/>
            <person name="Elphinstone J."/>
        </authorList>
    </citation>
    <scope>NUCLEOTIDE SEQUENCE [LARGE SCALE GENOMIC DNA]</scope>
    <source>
        <strain evidence="3 5">LMG 21372</strain>
    </source>
</reference>
<evidence type="ECO:0000256" key="2">
    <source>
        <dbReference type="SAM" id="SignalP"/>
    </source>
</evidence>
<feature type="chain" id="PRO_5014012852" evidence="2">
    <location>
        <begin position="24"/>
        <end position="229"/>
    </location>
</feature>
<dbReference type="InterPro" id="IPR049818">
    <property type="entry name" value="Expansin_EXLX1-like"/>
</dbReference>
<gene>
    <name evidence="3" type="ORF">KU74_11140</name>
    <name evidence="4" type="ORF">SOV92_19270</name>
</gene>
<evidence type="ECO:0000313" key="4">
    <source>
        <dbReference type="EMBL" id="MDY4379932.1"/>
    </source>
</evidence>
<evidence type="ECO:0000313" key="3">
    <source>
        <dbReference type="EMBL" id="KGA34027.1"/>
    </source>
</evidence>
<dbReference type="PANTHER" id="PTHR31836:SF21">
    <property type="entry name" value="EXPANSIN-LIKE PROTEIN 7"/>
    <property type="match status" value="1"/>
</dbReference>
<keyword evidence="1 2" id="KW-0732">Signal</keyword>